<dbReference type="PROSITE" id="PS50850">
    <property type="entry name" value="MFS"/>
    <property type="match status" value="1"/>
</dbReference>
<dbReference type="SUPFAM" id="SSF103473">
    <property type="entry name" value="MFS general substrate transporter"/>
    <property type="match status" value="1"/>
</dbReference>
<evidence type="ECO:0000256" key="4">
    <source>
        <dbReference type="ARBA" id="ARBA00022989"/>
    </source>
</evidence>
<dbReference type="NCBIfam" id="TIGR00901">
    <property type="entry name" value="2A0125"/>
    <property type="match status" value="1"/>
</dbReference>
<dbReference type="InterPro" id="IPR036259">
    <property type="entry name" value="MFS_trans_sf"/>
</dbReference>
<dbReference type="EMBL" id="CP012508">
    <property type="protein sequence ID" value="ALB22175.1"/>
    <property type="molecule type" value="Genomic_DNA"/>
</dbReference>
<gene>
    <name evidence="6" type="ORF">KU39_992</name>
</gene>
<evidence type="ECO:0000256" key="5">
    <source>
        <dbReference type="ARBA" id="ARBA00023136"/>
    </source>
</evidence>
<dbReference type="GO" id="GO:0022857">
    <property type="term" value="F:transmembrane transporter activity"/>
    <property type="evidence" value="ECO:0007669"/>
    <property type="project" value="InterPro"/>
</dbReference>
<dbReference type="GO" id="GO:0016020">
    <property type="term" value="C:membrane"/>
    <property type="evidence" value="ECO:0007669"/>
    <property type="project" value="UniProtKB-SubCell"/>
</dbReference>
<keyword evidence="4" id="KW-1133">Transmembrane helix</keyword>
<dbReference type="AlphaFoldDB" id="A0A1L6TAA4"/>
<accession>A0A1L6TAA4</accession>
<evidence type="ECO:0000256" key="1">
    <source>
        <dbReference type="ARBA" id="ARBA00004141"/>
    </source>
</evidence>
<dbReference type="PANTHER" id="PTHR12778">
    <property type="entry name" value="SOLUTE CARRIER FAMILY 33 ACETYL-COA TRANSPORTER -RELATED"/>
    <property type="match status" value="1"/>
</dbReference>
<protein>
    <submittedName>
        <fullName evidence="6">MFS transporter</fullName>
    </submittedName>
</protein>
<evidence type="ECO:0000313" key="6">
    <source>
        <dbReference type="EMBL" id="ALB22175.1"/>
    </source>
</evidence>
<dbReference type="Gene3D" id="1.20.1250.20">
    <property type="entry name" value="MFS general substrate transporter like domains"/>
    <property type="match status" value="2"/>
</dbReference>
<organism evidence="6 7">
    <name type="scientific">Piscirickettsia salmonis</name>
    <dbReference type="NCBI Taxonomy" id="1238"/>
    <lineage>
        <taxon>Bacteria</taxon>
        <taxon>Pseudomonadati</taxon>
        <taxon>Pseudomonadota</taxon>
        <taxon>Gammaproteobacteria</taxon>
        <taxon>Thiotrichales</taxon>
        <taxon>Piscirickettsiaceae</taxon>
        <taxon>Piscirickettsia</taxon>
    </lineage>
</organism>
<dbReference type="OrthoDB" id="9787815at2"/>
<reference evidence="6 7" key="1">
    <citation type="journal article" date="2014" name="Genome Announc.">
        <title>Comparative Genome Analysis of Two Isolates of the Fish Pathogen Piscirickettsia salmonis from Different Hosts Reveals Major Differences in Virulence-Associated Secretion Systems.</title>
        <authorList>
            <person name="Bohle H."/>
            <person name="Henriquez P."/>
            <person name="Grothusen H."/>
            <person name="Navas E."/>
            <person name="Sandoval A."/>
            <person name="Bustamante F."/>
            <person name="Bustos P."/>
            <person name="Mancilla M."/>
        </authorList>
    </citation>
    <scope>NUCLEOTIDE SEQUENCE [LARGE SCALE GENOMIC DNA]</scope>
    <source>
        <strain evidence="7">B1-32597</strain>
    </source>
</reference>
<evidence type="ECO:0000256" key="3">
    <source>
        <dbReference type="ARBA" id="ARBA00022692"/>
    </source>
</evidence>
<evidence type="ECO:0000256" key="2">
    <source>
        <dbReference type="ARBA" id="ARBA00022448"/>
    </source>
</evidence>
<proteinExistence type="predicted"/>
<keyword evidence="3" id="KW-0812">Transmembrane</keyword>
<sequence length="438" mass="48334">MVSKSSWQTYLYALTKRRILTVFLLGFSSGLPFALIAGTLQAWFTTAGLDLKTIGAASLIGLPYTLKPFIAPIIDRYRLPLLGRRRGWLLLFQFALLIAILFMSTLKPTHSVLVLGQTIPLLMITGVCVAFFSTCQDIVINAYQTEVLHENERGLGASLGVTGWRISFILSGSIALILASHLGWHLTYIVMSLCMLIGILATLFGPNPDNEGQPPMTFVKAIYEPFVDFFSKQKLHTALLVILLILTYKIGDALALALNTTFLIKGVGFSLDAIGVINKNIGIIGSIAGGIIGGLLMLRLSLFRSLMLFGLVQAIANLGYMWLAIVGKNYSVFVITAFSEHFFSGMGTAAFVALLMSQCNLNYTATQYALFTSLSLFGRTWLGPIAASMVDHFGWAQFFFWSFIVSLPCLFFVWLLRHKLEKDHQDRINKQGQEVACP</sequence>
<dbReference type="RefSeq" id="WP_017376068.1">
    <property type="nucleotide sequence ID" value="NZ_CP012508.1"/>
</dbReference>
<dbReference type="PANTHER" id="PTHR12778:SF10">
    <property type="entry name" value="MAJOR FACILITATOR SUPERFAMILY DOMAIN-CONTAINING PROTEIN 3"/>
    <property type="match status" value="1"/>
</dbReference>
<dbReference type="InterPro" id="IPR004752">
    <property type="entry name" value="AmpG_permease/AT-1"/>
</dbReference>
<evidence type="ECO:0000313" key="7">
    <source>
        <dbReference type="Proteomes" id="UP000029558"/>
    </source>
</evidence>
<dbReference type="Pfam" id="PF07690">
    <property type="entry name" value="MFS_1"/>
    <property type="match status" value="1"/>
</dbReference>
<keyword evidence="2" id="KW-0813">Transport</keyword>
<name>A0A1L6TAA4_PISSA</name>
<dbReference type="InterPro" id="IPR020846">
    <property type="entry name" value="MFS_dom"/>
</dbReference>
<dbReference type="Proteomes" id="UP000029558">
    <property type="component" value="Chromosome"/>
</dbReference>
<dbReference type="InterPro" id="IPR011701">
    <property type="entry name" value="MFS"/>
</dbReference>
<keyword evidence="5" id="KW-0472">Membrane</keyword>
<comment type="subcellular location">
    <subcellularLocation>
        <location evidence="1">Membrane</location>
        <topology evidence="1">Multi-pass membrane protein</topology>
    </subcellularLocation>
</comment>